<proteinExistence type="predicted"/>
<gene>
    <name evidence="2" type="ORF">NCTC10485_00041</name>
</gene>
<protein>
    <submittedName>
        <fullName evidence="2">Uncharacterized protein</fullName>
    </submittedName>
</protein>
<dbReference type="RefSeq" id="WP_163791952.1">
    <property type="nucleotide sequence ID" value="NZ_AP022604.1"/>
</dbReference>
<keyword evidence="1" id="KW-0472">Membrane</keyword>
<keyword evidence="1" id="KW-0812">Transmembrane</keyword>
<name>A0A3S4VCB1_MYCCI</name>
<dbReference type="AlphaFoldDB" id="A0A3S4VCB1"/>
<keyword evidence="1" id="KW-1133">Transmembrane helix</keyword>
<evidence type="ECO:0000256" key="1">
    <source>
        <dbReference type="SAM" id="Phobius"/>
    </source>
</evidence>
<dbReference type="Proteomes" id="UP000282551">
    <property type="component" value="Chromosome"/>
</dbReference>
<keyword evidence="3" id="KW-1185">Reference proteome</keyword>
<evidence type="ECO:0000313" key="3">
    <source>
        <dbReference type="Proteomes" id="UP000282551"/>
    </source>
</evidence>
<feature type="transmembrane region" description="Helical" evidence="1">
    <location>
        <begin position="26"/>
        <end position="49"/>
    </location>
</feature>
<sequence>MVSAEPHVYITVPSARIWIRNNRGKAVALALVGAVLAVLVVLAAVLVLAA</sequence>
<organism evidence="2 3">
    <name type="scientific">Mycolicibacterium chitae</name>
    <name type="common">Mycobacterium chitae</name>
    <dbReference type="NCBI Taxonomy" id="1792"/>
    <lineage>
        <taxon>Bacteria</taxon>
        <taxon>Bacillati</taxon>
        <taxon>Actinomycetota</taxon>
        <taxon>Actinomycetes</taxon>
        <taxon>Mycobacteriales</taxon>
        <taxon>Mycobacteriaceae</taxon>
        <taxon>Mycolicibacterium</taxon>
    </lineage>
</organism>
<accession>A0A3S4VCB1</accession>
<reference evidence="2 3" key="1">
    <citation type="submission" date="2018-12" db="EMBL/GenBank/DDBJ databases">
        <authorList>
            <consortium name="Pathogen Informatics"/>
        </authorList>
    </citation>
    <scope>NUCLEOTIDE SEQUENCE [LARGE SCALE GENOMIC DNA]</scope>
    <source>
        <strain evidence="2 3">NCTC10485</strain>
    </source>
</reference>
<dbReference type="EMBL" id="LR134355">
    <property type="protein sequence ID" value="VEG44065.1"/>
    <property type="molecule type" value="Genomic_DNA"/>
</dbReference>
<evidence type="ECO:0000313" key="2">
    <source>
        <dbReference type="EMBL" id="VEG44065.1"/>
    </source>
</evidence>